<keyword evidence="2" id="KW-1185">Reference proteome</keyword>
<dbReference type="InterPro" id="IPR055619">
    <property type="entry name" value="DUF7195"/>
</dbReference>
<protein>
    <submittedName>
        <fullName evidence="1">Uncharacterized protein</fullName>
    </submittedName>
</protein>
<evidence type="ECO:0000313" key="1">
    <source>
        <dbReference type="EMBL" id="CEF89740.1"/>
    </source>
</evidence>
<proteinExistence type="predicted"/>
<dbReference type="GeneID" id="23680489"/>
<dbReference type="EMBL" id="LN610578">
    <property type="protein sequence ID" value="CEF89740.1"/>
    <property type="molecule type" value="Genomic_DNA"/>
</dbReference>
<name>A0A0A1IVT2_9CAUD</name>
<sequence>MTQVTLKRQVVIQMETDATHKYPFSRDTLDKIQSIRRVKEQELNDANPDEVFLVPAPVVIAEAIDRLFEDYFE</sequence>
<dbReference type="OrthoDB" id="27737at10239"/>
<accession>A0A0A1IVT2</accession>
<dbReference type="Pfam" id="PF23825">
    <property type="entry name" value="DUF7195"/>
    <property type="match status" value="1"/>
</dbReference>
<organism evidence="1 2">
    <name type="scientific">Pseudomonas phage vB_PaeP_C2-10_Ab22</name>
    <dbReference type="NCBI Taxonomy" id="1548906"/>
    <lineage>
        <taxon>Viruses</taxon>
        <taxon>Duplodnaviria</taxon>
        <taxon>Heunggongvirae</taxon>
        <taxon>Uroviricota</taxon>
        <taxon>Caudoviricetes</taxon>
        <taxon>Bruynoghevirus</taxon>
        <taxon>Bruynoghevirus Ab22</taxon>
    </lineage>
</organism>
<evidence type="ECO:0000313" key="2">
    <source>
        <dbReference type="Proteomes" id="UP000030227"/>
    </source>
</evidence>
<gene>
    <name evidence="1" type="primary">ORF25</name>
</gene>
<dbReference type="RefSeq" id="YP_009125593.1">
    <property type="nucleotide sequence ID" value="NC_026599.1"/>
</dbReference>
<dbReference type="Proteomes" id="UP000030227">
    <property type="component" value="Segment"/>
</dbReference>
<reference evidence="1 2" key="1">
    <citation type="journal article" date="2015" name="PLoS ONE">
        <title>Investigation of a Large Collection of Pseudomonas aeruginosa Bacteriophages Collected from a Single Environmental Source in Abidjan, Cote d'Ivoire.</title>
        <authorList>
            <person name="Essoh C."/>
            <person name="Latino L."/>
            <person name="Midoux C."/>
            <person name="Blouin Y."/>
            <person name="Loukou G."/>
            <person name="Nguetta S.P."/>
            <person name="Lathro S."/>
            <person name="Cablanmian A."/>
            <person name="Kouassi A.K."/>
            <person name="Vergnaud G."/>
            <person name="Pourcel C."/>
        </authorList>
    </citation>
    <scope>NUCLEOTIDE SEQUENCE [LARGE SCALE GENOMIC DNA]</scope>
    <source>
        <strain evidence="1">Ab22</strain>
    </source>
</reference>
<dbReference type="KEGG" id="vg:23680489"/>